<keyword evidence="4 5" id="KW-0067">ATP-binding</keyword>
<gene>
    <name evidence="8" type="primary">ga31261</name>
    <name evidence="8" type="ORF">PR202_ga31261</name>
</gene>
<evidence type="ECO:0000256" key="7">
    <source>
        <dbReference type="SAM" id="MobiDB-lite"/>
    </source>
</evidence>
<evidence type="ECO:0000256" key="4">
    <source>
        <dbReference type="ARBA" id="ARBA00022840"/>
    </source>
</evidence>
<proteinExistence type="inferred from homology"/>
<dbReference type="SUPFAM" id="SSF100934">
    <property type="entry name" value="Heat shock protein 70kD (HSP70), C-terminal subdomain"/>
    <property type="match status" value="1"/>
</dbReference>
<dbReference type="Gene3D" id="3.30.30.30">
    <property type="match status" value="1"/>
</dbReference>
<dbReference type="InterPro" id="IPR042050">
    <property type="entry name" value="BIP_NBD"/>
</dbReference>
<dbReference type="InterPro" id="IPR013126">
    <property type="entry name" value="Hsp_70_fam"/>
</dbReference>
<name>A0AAV5DRI8_ELECO</name>
<keyword evidence="9" id="KW-1185">Reference proteome</keyword>
<dbReference type="PROSITE" id="PS01036">
    <property type="entry name" value="HSP70_3"/>
    <property type="match status" value="1"/>
</dbReference>
<keyword evidence="2 5" id="KW-0547">Nucleotide-binding</keyword>
<dbReference type="EMBL" id="BQKI01000028">
    <property type="protein sequence ID" value="GJN12934.1"/>
    <property type="molecule type" value="Genomic_DNA"/>
</dbReference>
<reference evidence="8" key="1">
    <citation type="journal article" date="2018" name="DNA Res.">
        <title>Multiple hybrid de novo genome assembly of finger millet, an orphan allotetraploid crop.</title>
        <authorList>
            <person name="Hatakeyama M."/>
            <person name="Aluri S."/>
            <person name="Balachadran M.T."/>
            <person name="Sivarajan S.R."/>
            <person name="Patrignani A."/>
            <person name="Gruter S."/>
            <person name="Poveda L."/>
            <person name="Shimizu-Inatsugi R."/>
            <person name="Baeten J."/>
            <person name="Francoijs K.J."/>
            <person name="Nataraja K.N."/>
            <person name="Reddy Y.A.N."/>
            <person name="Phadnis S."/>
            <person name="Ravikumar R.L."/>
            <person name="Schlapbach R."/>
            <person name="Sreeman S.M."/>
            <person name="Shimizu K.K."/>
        </authorList>
    </citation>
    <scope>NUCLEOTIDE SEQUENCE</scope>
</reference>
<dbReference type="CDD" id="cd10241">
    <property type="entry name" value="ASKHA_NBD_HSP70_BiP"/>
    <property type="match status" value="1"/>
</dbReference>
<dbReference type="FunFam" id="2.60.34.10:FF:000002">
    <property type="entry name" value="Heat shock 70 kDa"/>
    <property type="match status" value="1"/>
</dbReference>
<dbReference type="SUPFAM" id="SSF100920">
    <property type="entry name" value="Heat shock protein 70kD (HSP70), peptide-binding domain"/>
    <property type="match status" value="1"/>
</dbReference>
<keyword evidence="3" id="KW-0256">Endoplasmic reticulum</keyword>
<evidence type="ECO:0000256" key="5">
    <source>
        <dbReference type="RuleBase" id="RU003322"/>
    </source>
</evidence>
<dbReference type="Gene3D" id="2.60.34.10">
    <property type="entry name" value="Substrate Binding Domain Of DNAk, Chain A, domain 1"/>
    <property type="match status" value="1"/>
</dbReference>
<dbReference type="Gene3D" id="3.30.420.40">
    <property type="match status" value="2"/>
</dbReference>
<feature type="coiled-coil region" evidence="6">
    <location>
        <begin position="570"/>
        <end position="602"/>
    </location>
</feature>
<dbReference type="InterPro" id="IPR043129">
    <property type="entry name" value="ATPase_NBD"/>
</dbReference>
<reference evidence="8" key="2">
    <citation type="submission" date="2021-12" db="EMBL/GenBank/DDBJ databases">
        <title>Resequencing data analysis of finger millet.</title>
        <authorList>
            <person name="Hatakeyama M."/>
            <person name="Aluri S."/>
            <person name="Balachadran M.T."/>
            <person name="Sivarajan S.R."/>
            <person name="Poveda L."/>
            <person name="Shimizu-Inatsugi R."/>
            <person name="Schlapbach R."/>
            <person name="Sreeman S.M."/>
            <person name="Shimizu K.K."/>
        </authorList>
    </citation>
    <scope>NUCLEOTIDE SEQUENCE</scope>
</reference>
<sequence>MSSSVAPALAAAPDNGGEEKTGTVIGIDLGTTYSCVGVYHNGNVEIIANDQGKRITPSWVAFTDTGERLIGEAAKNQVASNPLRTIYDAKRLIGRQFDDAVVQRDMKLLPYAVVDRNGKSHVRVQMKEGDVRELSPEEISAMVLTRMKETAEAFLGEKVTHAVVTVPAYFNDAQRQATKDAGVIAGLKVLRIVNEPTAAAIAYGINEKGDEKKVLVFDLGGGTFDVSVLAIDNGVFEVLATNGDTHLGGEDFDLRVMDHFINLVKRKHGATSPTTRGRWVRVEVEALFDGVDFSETLTRARFEELNNDLFRKTMIPVKKAMADAGLGKGDIDEIVLVGGSTRIPKVQQLIKDYFNGKEPNRGINPDEAVAFGAAVQGSILSGHVDNKTEGMILLDVTPLTLGIETVGGVMTKLIPRNTVVPTKKTQVFTTYEDRQSTVSIKVFEGERSMTKNNRHLGKFDLSGIPPAPRGTPQIEVTFEVDVNGILHVKAADKGTGKSQKITITSDVHRHSQEEIDRMVHEAEEFAEEDRMVCERVDARNKLEAYVYNMKSTVDGGKLAEKMDVDEKDKVEEAVREANEWLDSNQEAVKEDFEEKLNELEDVCNPVISAVYQRSGGSQKAENNDEDDHDEL</sequence>
<dbReference type="AlphaFoldDB" id="A0AAV5DRI8"/>
<dbReference type="PRINTS" id="PR00301">
    <property type="entry name" value="HEATSHOCK70"/>
</dbReference>
<dbReference type="Gene3D" id="3.90.640.10">
    <property type="entry name" value="Actin, Chain A, domain 4"/>
    <property type="match status" value="1"/>
</dbReference>
<dbReference type="PROSITE" id="PS00297">
    <property type="entry name" value="HSP70_1"/>
    <property type="match status" value="1"/>
</dbReference>
<comment type="caution">
    <text evidence="8">The sequence shown here is derived from an EMBL/GenBank/DDBJ whole genome shotgun (WGS) entry which is preliminary data.</text>
</comment>
<evidence type="ECO:0000256" key="3">
    <source>
        <dbReference type="ARBA" id="ARBA00022824"/>
    </source>
</evidence>
<dbReference type="PANTHER" id="PTHR19375">
    <property type="entry name" value="HEAT SHOCK PROTEIN 70KDA"/>
    <property type="match status" value="1"/>
</dbReference>
<dbReference type="GO" id="GO:0140662">
    <property type="term" value="F:ATP-dependent protein folding chaperone"/>
    <property type="evidence" value="ECO:0007669"/>
    <property type="project" value="InterPro"/>
</dbReference>
<dbReference type="InterPro" id="IPR029047">
    <property type="entry name" value="HSP70_peptide-bd_sf"/>
</dbReference>
<dbReference type="Proteomes" id="UP001054889">
    <property type="component" value="Unassembled WGS sequence"/>
</dbReference>
<dbReference type="Pfam" id="PF00012">
    <property type="entry name" value="HSP70"/>
    <property type="match status" value="2"/>
</dbReference>
<feature type="region of interest" description="Disordered" evidence="7">
    <location>
        <begin position="610"/>
        <end position="631"/>
    </location>
</feature>
<evidence type="ECO:0000313" key="8">
    <source>
        <dbReference type="EMBL" id="GJN12934.1"/>
    </source>
</evidence>
<dbReference type="FunFam" id="3.30.420.40:FF:000026">
    <property type="entry name" value="Heat shock protein 70"/>
    <property type="match status" value="1"/>
</dbReference>
<accession>A0AAV5DRI8</accession>
<evidence type="ECO:0000256" key="1">
    <source>
        <dbReference type="ARBA" id="ARBA00007381"/>
    </source>
</evidence>
<keyword evidence="6" id="KW-0175">Coiled coil</keyword>
<comment type="similarity">
    <text evidence="1 5">Belongs to the heat shock protein 70 family.</text>
</comment>
<dbReference type="FunFam" id="3.30.30.30:FF:000001">
    <property type="entry name" value="heat shock 70 kDa protein-like"/>
    <property type="match status" value="1"/>
</dbReference>
<evidence type="ECO:0000256" key="2">
    <source>
        <dbReference type="ARBA" id="ARBA00022741"/>
    </source>
</evidence>
<dbReference type="GO" id="GO:0005524">
    <property type="term" value="F:ATP binding"/>
    <property type="evidence" value="ECO:0007669"/>
    <property type="project" value="UniProtKB-KW"/>
</dbReference>
<dbReference type="InterPro" id="IPR029048">
    <property type="entry name" value="HSP70_C_sf"/>
</dbReference>
<dbReference type="InterPro" id="IPR018181">
    <property type="entry name" value="Heat_shock_70_CS"/>
</dbReference>
<organism evidence="8 9">
    <name type="scientific">Eleusine coracana subsp. coracana</name>
    <dbReference type="NCBI Taxonomy" id="191504"/>
    <lineage>
        <taxon>Eukaryota</taxon>
        <taxon>Viridiplantae</taxon>
        <taxon>Streptophyta</taxon>
        <taxon>Embryophyta</taxon>
        <taxon>Tracheophyta</taxon>
        <taxon>Spermatophyta</taxon>
        <taxon>Magnoliopsida</taxon>
        <taxon>Liliopsida</taxon>
        <taxon>Poales</taxon>
        <taxon>Poaceae</taxon>
        <taxon>PACMAD clade</taxon>
        <taxon>Chloridoideae</taxon>
        <taxon>Cynodonteae</taxon>
        <taxon>Eleusininae</taxon>
        <taxon>Eleusine</taxon>
    </lineage>
</organism>
<protein>
    <submittedName>
        <fullName evidence="8">Uncharacterized protein</fullName>
    </submittedName>
</protein>
<dbReference type="PROSITE" id="PS00329">
    <property type="entry name" value="HSP70_2"/>
    <property type="match status" value="1"/>
</dbReference>
<evidence type="ECO:0000256" key="6">
    <source>
        <dbReference type="SAM" id="Coils"/>
    </source>
</evidence>
<dbReference type="Gene3D" id="1.20.1270.10">
    <property type="match status" value="1"/>
</dbReference>
<dbReference type="FunFam" id="1.20.1270.10:FF:000016">
    <property type="entry name" value="Heat shock protein 70"/>
    <property type="match status" value="1"/>
</dbReference>
<evidence type="ECO:0000313" key="9">
    <source>
        <dbReference type="Proteomes" id="UP001054889"/>
    </source>
</evidence>
<dbReference type="SUPFAM" id="SSF53067">
    <property type="entry name" value="Actin-like ATPase domain"/>
    <property type="match status" value="2"/>
</dbReference>